<protein>
    <submittedName>
        <fullName evidence="1">Uncharacterized protein</fullName>
    </submittedName>
</protein>
<evidence type="ECO:0000313" key="2">
    <source>
        <dbReference type="Proteomes" id="UP001281147"/>
    </source>
</evidence>
<comment type="caution">
    <text evidence="1">The sequence shown here is derived from an EMBL/GenBank/DDBJ whole genome shotgun (WGS) entry which is preliminary data.</text>
</comment>
<proteinExistence type="predicted"/>
<accession>A0ACC3N8R7</accession>
<dbReference type="Proteomes" id="UP001281147">
    <property type="component" value="Unassembled WGS sequence"/>
</dbReference>
<reference evidence="1" key="1">
    <citation type="submission" date="2023-07" db="EMBL/GenBank/DDBJ databases">
        <title>Black Yeasts Isolated from many extreme environments.</title>
        <authorList>
            <person name="Coleine C."/>
            <person name="Stajich J.E."/>
            <person name="Selbmann L."/>
        </authorList>
    </citation>
    <scope>NUCLEOTIDE SEQUENCE</scope>
    <source>
        <strain evidence="1">CCFEE 5714</strain>
    </source>
</reference>
<name>A0ACC3N8R7_9PEZI</name>
<evidence type="ECO:0000313" key="1">
    <source>
        <dbReference type="EMBL" id="KAK3711978.1"/>
    </source>
</evidence>
<dbReference type="EMBL" id="JAUTXU010000072">
    <property type="protein sequence ID" value="KAK3711978.1"/>
    <property type="molecule type" value="Genomic_DNA"/>
</dbReference>
<sequence>MSTNPPNSLQLLDQLQNEVNRILEQTGRVFAAAQNDPKAVPVVQISKLKQLIPGSTDRFHMALDQLEDELQLAKLVMRRDLAICRERSGQPNSIQVNGTTSNNEVAKQELADSKPATSSGSKQTPSEEDVAMHDAQPSQPSSPERLPDKVDATEHVASEEQLKQDGNFDDQPAASNDQIQAPQPEDAINEKPSESTLQIDTQPKPKESTGEGDQQPDEEIPPDTGTFSNTNDLDSLFGGPVSAGPGEAPTDFNMDSSNIDEFDFISFGNNGDNNNAADNDNISSLLPGLQDYANTQPNSSGEPDFDALFSTDMPMGGQQGNATTETGDHRDSTFDDLMNFADFNEGDFAAGNGGSGGNVNQEFDFSFD</sequence>
<organism evidence="1 2">
    <name type="scientific">Vermiconidia calcicola</name>
    <dbReference type="NCBI Taxonomy" id="1690605"/>
    <lineage>
        <taxon>Eukaryota</taxon>
        <taxon>Fungi</taxon>
        <taxon>Dikarya</taxon>
        <taxon>Ascomycota</taxon>
        <taxon>Pezizomycotina</taxon>
        <taxon>Dothideomycetes</taxon>
        <taxon>Dothideomycetidae</taxon>
        <taxon>Mycosphaerellales</taxon>
        <taxon>Extremaceae</taxon>
        <taxon>Vermiconidia</taxon>
    </lineage>
</organism>
<gene>
    <name evidence="1" type="ORF">LTR37_009290</name>
</gene>
<keyword evidence="2" id="KW-1185">Reference proteome</keyword>